<dbReference type="RefSeq" id="WP_190836790.1">
    <property type="nucleotide sequence ID" value="NZ_CAWPPI010000117.1"/>
</dbReference>
<dbReference type="AlphaFoldDB" id="A0A8J7BZI1"/>
<dbReference type="EMBL" id="JACXAE010000117">
    <property type="protein sequence ID" value="MBD2777722.1"/>
    <property type="molecule type" value="Genomic_DNA"/>
</dbReference>
<dbReference type="Proteomes" id="UP000629098">
    <property type="component" value="Unassembled WGS sequence"/>
</dbReference>
<evidence type="ECO:0000313" key="1">
    <source>
        <dbReference type="EMBL" id="MBD2777722.1"/>
    </source>
</evidence>
<gene>
    <name evidence="1" type="ORF">ICL16_38200</name>
</gene>
<comment type="caution">
    <text evidence="1">The sequence shown here is derived from an EMBL/GenBank/DDBJ whole genome shotgun (WGS) entry which is preliminary data.</text>
</comment>
<proteinExistence type="predicted"/>
<organism evidence="1 2">
    <name type="scientific">Iningainema tapete BLCC-T55</name>
    <dbReference type="NCBI Taxonomy" id="2748662"/>
    <lineage>
        <taxon>Bacteria</taxon>
        <taxon>Bacillati</taxon>
        <taxon>Cyanobacteriota</taxon>
        <taxon>Cyanophyceae</taxon>
        <taxon>Nostocales</taxon>
        <taxon>Scytonemataceae</taxon>
        <taxon>Iningainema tapete</taxon>
    </lineage>
</organism>
<name>A0A8J7BZI1_9CYAN</name>
<sequence>MDTDKRDSSVFIGVNLWFFTILALPKDEGRGYFTFLHPSLCLLNKLENEDEVLEKLLVSS</sequence>
<protein>
    <submittedName>
        <fullName evidence="1">Uncharacterized protein</fullName>
    </submittedName>
</protein>
<accession>A0A8J7BZI1</accession>
<keyword evidence="2" id="KW-1185">Reference proteome</keyword>
<reference evidence="1" key="1">
    <citation type="submission" date="2020-09" db="EMBL/GenBank/DDBJ databases">
        <title>Iningainema tapete sp. nov. (Scytonemataceae, Cyanobacteria) from greenhouses in central Florida (USA) produces two types of nodularin with biosynthetic potential for microcystin-LR and anabaenopeptins.</title>
        <authorList>
            <person name="Berthold D.E."/>
            <person name="Lefler F.W."/>
            <person name="Huang I.-S."/>
            <person name="Abdulla H."/>
            <person name="Zimba P.V."/>
            <person name="Laughinghouse H.D. IV."/>
        </authorList>
    </citation>
    <scope>NUCLEOTIDE SEQUENCE</scope>
    <source>
        <strain evidence="1">BLCCT55</strain>
    </source>
</reference>
<evidence type="ECO:0000313" key="2">
    <source>
        <dbReference type="Proteomes" id="UP000629098"/>
    </source>
</evidence>